<dbReference type="RefSeq" id="WP_121520562.1">
    <property type="nucleotide sequence ID" value="NZ_RCHR01000001.1"/>
</dbReference>
<gene>
    <name evidence="8" type="ORF">D8M04_01115</name>
</gene>
<evidence type="ECO:0000313" key="9">
    <source>
        <dbReference type="Proteomes" id="UP000270219"/>
    </source>
</evidence>
<dbReference type="AlphaFoldDB" id="A0A498DHC7"/>
<keyword evidence="5 6" id="KW-0472">Membrane</keyword>
<dbReference type="PANTHER" id="PTHR12677:SF59">
    <property type="entry name" value="GOLGI APPARATUS MEMBRANE PROTEIN TVP38-RELATED"/>
    <property type="match status" value="1"/>
</dbReference>
<comment type="subcellular location">
    <subcellularLocation>
        <location evidence="1 6">Cell membrane</location>
        <topology evidence="1 6">Multi-pass membrane protein</topology>
    </subcellularLocation>
</comment>
<dbReference type="PANTHER" id="PTHR12677">
    <property type="entry name" value="GOLGI APPARATUS MEMBRANE PROTEIN TVP38-RELATED"/>
    <property type="match status" value="1"/>
</dbReference>
<comment type="similarity">
    <text evidence="6">Belongs to the TVP38/TMEM64 family.</text>
</comment>
<dbReference type="GO" id="GO:0005886">
    <property type="term" value="C:plasma membrane"/>
    <property type="evidence" value="ECO:0007669"/>
    <property type="project" value="UniProtKB-SubCell"/>
</dbReference>
<keyword evidence="3 6" id="KW-0812">Transmembrane</keyword>
<keyword evidence="9" id="KW-1185">Reference proteome</keyword>
<evidence type="ECO:0000256" key="6">
    <source>
        <dbReference type="RuleBase" id="RU366058"/>
    </source>
</evidence>
<organism evidence="8 9">
    <name type="scientific">Oceanobacillus piezotolerans</name>
    <dbReference type="NCBI Taxonomy" id="2448030"/>
    <lineage>
        <taxon>Bacteria</taxon>
        <taxon>Bacillati</taxon>
        <taxon>Bacillota</taxon>
        <taxon>Bacilli</taxon>
        <taxon>Bacillales</taxon>
        <taxon>Bacillaceae</taxon>
        <taxon>Oceanobacillus</taxon>
    </lineage>
</organism>
<evidence type="ECO:0000259" key="7">
    <source>
        <dbReference type="Pfam" id="PF09335"/>
    </source>
</evidence>
<feature type="domain" description="VTT" evidence="7">
    <location>
        <begin position="36"/>
        <end position="148"/>
    </location>
</feature>
<feature type="transmembrane region" description="Helical" evidence="6">
    <location>
        <begin position="33"/>
        <end position="52"/>
    </location>
</feature>
<feature type="transmembrane region" description="Helical" evidence="6">
    <location>
        <begin position="6"/>
        <end position="26"/>
    </location>
</feature>
<dbReference type="InterPro" id="IPR015414">
    <property type="entry name" value="TMEM64"/>
</dbReference>
<evidence type="ECO:0000256" key="4">
    <source>
        <dbReference type="ARBA" id="ARBA00022989"/>
    </source>
</evidence>
<feature type="transmembrane region" description="Helical" evidence="6">
    <location>
        <begin position="58"/>
        <end position="76"/>
    </location>
</feature>
<dbReference type="OrthoDB" id="2451090at2"/>
<evidence type="ECO:0000313" key="8">
    <source>
        <dbReference type="EMBL" id="RLL47909.1"/>
    </source>
</evidence>
<evidence type="ECO:0000256" key="5">
    <source>
        <dbReference type="ARBA" id="ARBA00023136"/>
    </source>
</evidence>
<dbReference type="EMBL" id="RCHR01000001">
    <property type="protein sequence ID" value="RLL47909.1"/>
    <property type="molecule type" value="Genomic_DNA"/>
</dbReference>
<dbReference type="Pfam" id="PF09335">
    <property type="entry name" value="VTT_dom"/>
    <property type="match status" value="1"/>
</dbReference>
<protein>
    <recommendedName>
        <fullName evidence="6">TVP38/TMEM64 family membrane protein</fullName>
    </recommendedName>
</protein>
<evidence type="ECO:0000256" key="3">
    <source>
        <dbReference type="ARBA" id="ARBA00022692"/>
    </source>
</evidence>
<evidence type="ECO:0000256" key="1">
    <source>
        <dbReference type="ARBA" id="ARBA00004651"/>
    </source>
</evidence>
<evidence type="ECO:0000256" key="2">
    <source>
        <dbReference type="ARBA" id="ARBA00022475"/>
    </source>
</evidence>
<name>A0A498DHC7_9BACI</name>
<keyword evidence="2 6" id="KW-1003">Cell membrane</keyword>
<sequence>MEFFGSYLMAVIQTGGVYGPLLFIGFHLLRPFLFLPVVFICISGGIVFGAVAGTIYSIIGITLSSILFYWIIHCYPKQFERLAKLKQKLLGKYAYLSKGQITILKLIPFIHFHLLSLCLMEITSGFKDYTKSSLLSSIPIAFIYTFVGGWISNLSPIYIFTFLVALLPLIYLLRTKEIIIKWRDFFQVTT</sequence>
<keyword evidence="4 6" id="KW-1133">Transmembrane helix</keyword>
<feature type="transmembrane region" description="Helical" evidence="6">
    <location>
        <begin position="134"/>
        <end position="151"/>
    </location>
</feature>
<dbReference type="Proteomes" id="UP000270219">
    <property type="component" value="Unassembled WGS sequence"/>
</dbReference>
<dbReference type="InterPro" id="IPR032816">
    <property type="entry name" value="VTT_dom"/>
</dbReference>
<accession>A0A498DHC7</accession>
<reference evidence="8 9" key="1">
    <citation type="submission" date="2018-10" db="EMBL/GenBank/DDBJ databases">
        <title>Oceanobacillus sp. YLB-02 draft genome.</title>
        <authorList>
            <person name="Yu L."/>
        </authorList>
    </citation>
    <scope>NUCLEOTIDE SEQUENCE [LARGE SCALE GENOMIC DNA]</scope>
    <source>
        <strain evidence="8 9">YLB-02</strain>
    </source>
</reference>
<proteinExistence type="inferred from homology"/>
<feature type="transmembrane region" description="Helical" evidence="6">
    <location>
        <begin position="157"/>
        <end position="173"/>
    </location>
</feature>
<comment type="caution">
    <text evidence="8">The sequence shown here is derived from an EMBL/GenBank/DDBJ whole genome shotgun (WGS) entry which is preliminary data.</text>
</comment>